<dbReference type="InterPro" id="IPR052698">
    <property type="entry name" value="MoCofactor_Util/Proc"/>
</dbReference>
<gene>
    <name evidence="3" type="ORF">H7F49_08060</name>
</gene>
<comment type="caution">
    <text evidence="3">The sequence shown here is derived from an EMBL/GenBank/DDBJ whole genome shotgun (WGS) entry which is preliminary data.</text>
</comment>
<sequence>MTPARLVRSADQAVLAAALEPGAVLCTLVGIEGGFSRRLGAQLVVGADSTLTGSLSDGCLEAELARQAEAARADRTCRTLRYGAGSPVIDFRLPCGAGVDVLVDPVPDRTVLRRLCGTLEQRSPGRLDIPGADLAIEYLPRLRVLALGAAPEVAALARIAEAFGADLVPLVPSGGLSGDLLAGLPPVDPWTAVALLFHEHEWERRFVPWALGTPAFLVGAIGGSQTRRQRLAMLDEAGVGAGEVARLRSPLGLIPQTRDPHTLALSVLAEIVRDYEALLDGAA</sequence>
<dbReference type="PANTHER" id="PTHR30388:SF4">
    <property type="entry name" value="MOLYBDENUM COFACTOR INSERTION CHAPERONE PAOD"/>
    <property type="match status" value="1"/>
</dbReference>
<dbReference type="Pfam" id="PF13478">
    <property type="entry name" value="XdhC_C"/>
    <property type="match status" value="1"/>
</dbReference>
<dbReference type="Pfam" id="PF02625">
    <property type="entry name" value="XdhC_CoxI"/>
    <property type="match status" value="1"/>
</dbReference>
<dbReference type="PANTHER" id="PTHR30388">
    <property type="entry name" value="ALDEHYDE OXIDOREDUCTASE MOLYBDENUM COFACTOR ASSEMBLY PROTEIN"/>
    <property type="match status" value="1"/>
</dbReference>
<keyword evidence="4" id="KW-1185">Reference proteome</keyword>
<evidence type="ECO:0000259" key="2">
    <source>
        <dbReference type="Pfam" id="PF13478"/>
    </source>
</evidence>
<proteinExistence type="predicted"/>
<evidence type="ECO:0000259" key="1">
    <source>
        <dbReference type="Pfam" id="PF02625"/>
    </source>
</evidence>
<feature type="domain" description="XdhC- CoxI" evidence="1">
    <location>
        <begin position="23"/>
        <end position="83"/>
    </location>
</feature>
<protein>
    <submittedName>
        <fullName evidence="3">XdhC family protein</fullName>
    </submittedName>
</protein>
<dbReference type="Proteomes" id="UP000520156">
    <property type="component" value="Unassembled WGS sequence"/>
</dbReference>
<evidence type="ECO:0000313" key="3">
    <source>
        <dbReference type="EMBL" id="MBC2651656.1"/>
    </source>
</evidence>
<dbReference type="RefSeq" id="WP_185683067.1">
    <property type="nucleotide sequence ID" value="NZ_JACLAU010000008.1"/>
</dbReference>
<dbReference type="Gene3D" id="3.40.50.720">
    <property type="entry name" value="NAD(P)-binding Rossmann-like Domain"/>
    <property type="match status" value="1"/>
</dbReference>
<dbReference type="InterPro" id="IPR003777">
    <property type="entry name" value="XdhC_CoxI"/>
</dbReference>
<organism evidence="3 4">
    <name type="scientific">Novosphingobium aerophilum</name>
    <dbReference type="NCBI Taxonomy" id="2839843"/>
    <lineage>
        <taxon>Bacteria</taxon>
        <taxon>Pseudomonadati</taxon>
        <taxon>Pseudomonadota</taxon>
        <taxon>Alphaproteobacteria</taxon>
        <taxon>Sphingomonadales</taxon>
        <taxon>Sphingomonadaceae</taxon>
        <taxon>Novosphingobium</taxon>
    </lineage>
</organism>
<accession>A0A7X1F785</accession>
<dbReference type="InterPro" id="IPR027051">
    <property type="entry name" value="XdhC_Rossmann_dom"/>
</dbReference>
<evidence type="ECO:0000313" key="4">
    <source>
        <dbReference type="Proteomes" id="UP000520156"/>
    </source>
</evidence>
<reference evidence="3 4" key="1">
    <citation type="submission" date="2020-08" db="EMBL/GenBank/DDBJ databases">
        <title>The genome sequence of Novosphingobium flavum 4Y4.</title>
        <authorList>
            <person name="Liu Y."/>
        </authorList>
    </citation>
    <scope>NUCLEOTIDE SEQUENCE [LARGE SCALE GENOMIC DNA]</scope>
    <source>
        <strain evidence="3 4">4Y4</strain>
    </source>
</reference>
<name>A0A7X1F785_9SPHN</name>
<feature type="domain" description="XdhC Rossmann" evidence="2">
    <location>
        <begin position="145"/>
        <end position="271"/>
    </location>
</feature>
<dbReference type="EMBL" id="JACLAU010000008">
    <property type="protein sequence ID" value="MBC2651656.1"/>
    <property type="molecule type" value="Genomic_DNA"/>
</dbReference>
<dbReference type="AlphaFoldDB" id="A0A7X1F785"/>